<evidence type="ECO:0000313" key="4">
    <source>
        <dbReference type="Proteomes" id="UP000708208"/>
    </source>
</evidence>
<dbReference type="PANTHER" id="PTHR11533:SF294">
    <property type="entry name" value="THYROTROPIN-RELEASING HORMONE-DEGRADING ECTOENZYME"/>
    <property type="match status" value="1"/>
</dbReference>
<dbReference type="InterPro" id="IPR050344">
    <property type="entry name" value="Peptidase_M1_aminopeptidases"/>
</dbReference>
<accession>A0A8J2K967</accession>
<reference evidence="3" key="1">
    <citation type="submission" date="2021-06" db="EMBL/GenBank/DDBJ databases">
        <authorList>
            <person name="Hodson N. C."/>
            <person name="Mongue J. A."/>
            <person name="Jaron S. K."/>
        </authorList>
    </citation>
    <scope>NUCLEOTIDE SEQUENCE</scope>
</reference>
<evidence type="ECO:0000256" key="1">
    <source>
        <dbReference type="ARBA" id="ARBA00010136"/>
    </source>
</evidence>
<dbReference type="PANTHER" id="PTHR11533">
    <property type="entry name" value="PROTEASE M1 ZINC METALLOPROTEASE"/>
    <property type="match status" value="1"/>
</dbReference>
<protein>
    <recommendedName>
        <fullName evidence="2">ERAP1-like C-terminal domain-containing protein</fullName>
    </recommendedName>
</protein>
<dbReference type="AlphaFoldDB" id="A0A8J2K967"/>
<comment type="caution">
    <text evidence="3">The sequence shown here is derived from an EMBL/GenBank/DDBJ whole genome shotgun (WGS) entry which is preliminary data.</text>
</comment>
<dbReference type="Pfam" id="PF11838">
    <property type="entry name" value="ERAP1_C"/>
    <property type="match status" value="1"/>
</dbReference>
<feature type="non-terminal residue" evidence="3">
    <location>
        <position position="1"/>
    </location>
</feature>
<sequence length="282" mass="30947">LTKYLGQETTLSAWTLLNRHLSKAFTTFPGISSAASTFKNYMLPKIENALKLIGLEQAAGAKGTDVILRGILLDRACALEHTGCLNYASSLFKSWKDSSDGINPIPTDIQGIMYCGAISNPSSASEAFQFFYDNYKREADPTLKAKYLSALGCAKEGSIVDALYLDAITPESGIADPDRSRLLRMLASHPSGRRATLAFINNNLGNKLLTPDLYASVMDTVSFYVAHQEEIDQIQLGIDSNSDALSQVQPNLNDSILWMKRNADWMSAEGNAMILWFNENLS</sequence>
<evidence type="ECO:0000259" key="2">
    <source>
        <dbReference type="Pfam" id="PF11838"/>
    </source>
</evidence>
<dbReference type="GO" id="GO:0016020">
    <property type="term" value="C:membrane"/>
    <property type="evidence" value="ECO:0007669"/>
    <property type="project" value="TreeGrafter"/>
</dbReference>
<proteinExistence type="inferred from homology"/>
<dbReference type="GO" id="GO:0005615">
    <property type="term" value="C:extracellular space"/>
    <property type="evidence" value="ECO:0007669"/>
    <property type="project" value="TreeGrafter"/>
</dbReference>
<gene>
    <name evidence="3" type="ORF">AFUS01_LOCUS22488</name>
</gene>
<feature type="domain" description="ERAP1-like C-terminal" evidence="2">
    <location>
        <begin position="1"/>
        <end position="205"/>
    </location>
</feature>
<dbReference type="EMBL" id="CAJVCH010262325">
    <property type="protein sequence ID" value="CAG7734084.1"/>
    <property type="molecule type" value="Genomic_DNA"/>
</dbReference>
<dbReference type="GO" id="GO:0005737">
    <property type="term" value="C:cytoplasm"/>
    <property type="evidence" value="ECO:0007669"/>
    <property type="project" value="TreeGrafter"/>
</dbReference>
<dbReference type="Proteomes" id="UP000708208">
    <property type="component" value="Unassembled WGS sequence"/>
</dbReference>
<evidence type="ECO:0000313" key="3">
    <source>
        <dbReference type="EMBL" id="CAG7734084.1"/>
    </source>
</evidence>
<name>A0A8J2K967_9HEXA</name>
<organism evidence="3 4">
    <name type="scientific">Allacma fusca</name>
    <dbReference type="NCBI Taxonomy" id="39272"/>
    <lineage>
        <taxon>Eukaryota</taxon>
        <taxon>Metazoa</taxon>
        <taxon>Ecdysozoa</taxon>
        <taxon>Arthropoda</taxon>
        <taxon>Hexapoda</taxon>
        <taxon>Collembola</taxon>
        <taxon>Symphypleona</taxon>
        <taxon>Sminthuridae</taxon>
        <taxon>Allacma</taxon>
    </lineage>
</organism>
<comment type="similarity">
    <text evidence="1">Belongs to the peptidase M1 family.</text>
</comment>
<dbReference type="InterPro" id="IPR024571">
    <property type="entry name" value="ERAP1-like_C_dom"/>
</dbReference>
<keyword evidence="4" id="KW-1185">Reference proteome</keyword>